<dbReference type="GO" id="GO:0008270">
    <property type="term" value="F:zinc ion binding"/>
    <property type="evidence" value="ECO:0007669"/>
    <property type="project" value="UniProtKB-KW"/>
</dbReference>
<dbReference type="InterPro" id="IPR003877">
    <property type="entry name" value="SPRY_dom"/>
</dbReference>
<dbReference type="Pfam" id="PF07686">
    <property type="entry name" value="V-set"/>
    <property type="match status" value="1"/>
</dbReference>
<dbReference type="GO" id="GO:0005737">
    <property type="term" value="C:cytoplasm"/>
    <property type="evidence" value="ECO:0007669"/>
    <property type="project" value="UniProtKB-ARBA"/>
</dbReference>
<keyword evidence="1" id="KW-0479">Metal-binding</keyword>
<dbReference type="InterPro" id="IPR006574">
    <property type="entry name" value="PRY"/>
</dbReference>
<organism evidence="6 7">
    <name type="scientific">Amphilophus citrinellus</name>
    <name type="common">Midas cichlid</name>
    <name type="synonym">Cichlasoma citrinellum</name>
    <dbReference type="NCBI Taxonomy" id="61819"/>
    <lineage>
        <taxon>Eukaryota</taxon>
        <taxon>Metazoa</taxon>
        <taxon>Chordata</taxon>
        <taxon>Craniata</taxon>
        <taxon>Vertebrata</taxon>
        <taxon>Euteleostomi</taxon>
        <taxon>Actinopterygii</taxon>
        <taxon>Neopterygii</taxon>
        <taxon>Teleostei</taxon>
        <taxon>Neoteleostei</taxon>
        <taxon>Acanthomorphata</taxon>
        <taxon>Ovalentaria</taxon>
        <taxon>Cichlomorphae</taxon>
        <taxon>Cichliformes</taxon>
        <taxon>Cichlidae</taxon>
        <taxon>New World cichlids</taxon>
        <taxon>Cichlasomatinae</taxon>
        <taxon>Heroini</taxon>
        <taxon>Amphilophus</taxon>
    </lineage>
</organism>
<dbReference type="Pfam" id="PF13765">
    <property type="entry name" value="PRY"/>
    <property type="match status" value="1"/>
</dbReference>
<reference evidence="6" key="1">
    <citation type="submission" date="2025-08" db="UniProtKB">
        <authorList>
            <consortium name="Ensembl"/>
        </authorList>
    </citation>
    <scope>IDENTIFICATION</scope>
</reference>
<evidence type="ECO:0000313" key="7">
    <source>
        <dbReference type="Proteomes" id="UP000261340"/>
    </source>
</evidence>
<dbReference type="Gene3D" id="2.60.120.920">
    <property type="match status" value="1"/>
</dbReference>
<evidence type="ECO:0000256" key="1">
    <source>
        <dbReference type="ARBA" id="ARBA00022723"/>
    </source>
</evidence>
<feature type="domain" description="Ig-like" evidence="5">
    <location>
        <begin position="145"/>
        <end position="217"/>
    </location>
</feature>
<dbReference type="Gene3D" id="2.60.40.10">
    <property type="entry name" value="Immunoglobulins"/>
    <property type="match status" value="2"/>
</dbReference>
<reference evidence="6" key="2">
    <citation type="submission" date="2025-09" db="UniProtKB">
        <authorList>
            <consortium name="Ensembl"/>
        </authorList>
    </citation>
    <scope>IDENTIFICATION</scope>
</reference>
<protein>
    <recommendedName>
        <fullName evidence="8">B30.2/SPRY domain-containing protein</fullName>
    </recommendedName>
</protein>
<dbReference type="Ensembl" id="ENSACIT00000010986.1">
    <property type="protein sequence ID" value="ENSACIP00000010679.1"/>
    <property type="gene ID" value="ENSACIG00000008356.1"/>
</dbReference>
<dbReference type="SUPFAM" id="SSF49899">
    <property type="entry name" value="Concanavalin A-like lectins/glucanases"/>
    <property type="match status" value="1"/>
</dbReference>
<keyword evidence="7" id="KW-1185">Reference proteome</keyword>
<dbReference type="OMA" id="CHTTTSH"/>
<evidence type="ECO:0000256" key="2">
    <source>
        <dbReference type="ARBA" id="ARBA00022771"/>
    </source>
</evidence>
<keyword evidence="3" id="KW-0862">Zinc</keyword>
<evidence type="ECO:0000313" key="6">
    <source>
        <dbReference type="Ensembl" id="ENSACIP00000010679.1"/>
    </source>
</evidence>
<dbReference type="InterPro" id="IPR007110">
    <property type="entry name" value="Ig-like_dom"/>
</dbReference>
<evidence type="ECO:0008006" key="8">
    <source>
        <dbReference type="Google" id="ProtNLM"/>
    </source>
</evidence>
<dbReference type="SMART" id="SM00449">
    <property type="entry name" value="SPRY"/>
    <property type="match status" value="1"/>
</dbReference>
<proteinExistence type="predicted"/>
<name>A0A3Q0REN3_AMPCI</name>
<sequence>GWYLFSLLLRLSSTIPEQIVHILFIITAKQFWSHFYICSLSEHLTDQSSELCEVSLVRLQFSSMQIKLNRLEYELTDQDQRFSGRTSLFKDQLSKGNASLLLTELEVQDEGTYMCHTTTSHENKQCDDLSPIYPSIHLSSFCNMITCSSEGIYPKPVLTWSTRPPSVIFKNYPSIQQSEKQLYSISNSLLLAHSYIDYTDLEYSCIISTRRSRKTIPSGPSAQQHQTHLDSIFVVHTCTIAAFILILFTAISMLDVWVVVQEAELVVLQTESWCQIATCSNLHAVVCEMFSYSLSLLAEMVHMTSEVQSYPDHPDRFDYWFQLLCTNGLTGRCYWEVEWRGGIDISVSYRGIERKGDSKDCVFGRNDQSWRLECYSDGRPRSVWHNNRSMSSSSSSSSSSVSNRVAVYVDCPAGTLSFYRVSSDTLIHLHTFNTTFTEPLYPGFGCYWWKEKNVDN</sequence>
<dbReference type="SUPFAM" id="SSF48726">
    <property type="entry name" value="Immunoglobulin"/>
    <property type="match status" value="1"/>
</dbReference>
<dbReference type="AlphaFoldDB" id="A0A3Q0REN3"/>
<dbReference type="InterPro" id="IPR001870">
    <property type="entry name" value="B30.2/SPRY"/>
</dbReference>
<dbReference type="PROSITE" id="PS50835">
    <property type="entry name" value="IG_LIKE"/>
    <property type="match status" value="1"/>
</dbReference>
<accession>A0A3Q0REN3</accession>
<dbReference type="Pfam" id="PF00622">
    <property type="entry name" value="SPRY"/>
    <property type="match status" value="1"/>
</dbReference>
<dbReference type="InterPro" id="IPR013106">
    <property type="entry name" value="Ig_V-set"/>
</dbReference>
<dbReference type="Proteomes" id="UP000261340">
    <property type="component" value="Unplaced"/>
</dbReference>
<keyword evidence="2" id="KW-0863">Zinc-finger</keyword>
<evidence type="ECO:0000259" key="5">
    <source>
        <dbReference type="PROSITE" id="PS50835"/>
    </source>
</evidence>
<dbReference type="PROSITE" id="PS50188">
    <property type="entry name" value="B302_SPRY"/>
    <property type="match status" value="1"/>
</dbReference>
<evidence type="ECO:0000259" key="4">
    <source>
        <dbReference type="PROSITE" id="PS50188"/>
    </source>
</evidence>
<dbReference type="InterPro" id="IPR013783">
    <property type="entry name" value="Ig-like_fold"/>
</dbReference>
<dbReference type="InterPro" id="IPR051051">
    <property type="entry name" value="E3_ubiq-ligase_TRIM/RNF"/>
</dbReference>
<dbReference type="InterPro" id="IPR043136">
    <property type="entry name" value="B30.2/SPRY_sf"/>
</dbReference>
<dbReference type="STRING" id="61819.ENSACIP00000010679"/>
<dbReference type="InterPro" id="IPR013320">
    <property type="entry name" value="ConA-like_dom_sf"/>
</dbReference>
<dbReference type="GeneTree" id="ENSGT01150000286922"/>
<dbReference type="PANTHER" id="PTHR25465">
    <property type="entry name" value="B-BOX DOMAIN CONTAINING"/>
    <property type="match status" value="1"/>
</dbReference>
<dbReference type="InterPro" id="IPR036179">
    <property type="entry name" value="Ig-like_dom_sf"/>
</dbReference>
<evidence type="ECO:0000256" key="3">
    <source>
        <dbReference type="ARBA" id="ARBA00022833"/>
    </source>
</evidence>
<feature type="domain" description="B30.2/SPRY" evidence="4">
    <location>
        <begin position="259"/>
        <end position="456"/>
    </location>
</feature>
<dbReference type="PANTHER" id="PTHR25465:SF5">
    <property type="entry name" value="E3 UBIQUITIN_ISG15 LIGASE TRIM25-RELATED"/>
    <property type="match status" value="1"/>
</dbReference>